<proteinExistence type="predicted"/>
<dbReference type="AlphaFoldDB" id="A0A3B0VPM7"/>
<evidence type="ECO:0000313" key="1">
    <source>
        <dbReference type="EMBL" id="VAW40337.1"/>
    </source>
</evidence>
<accession>A0A3B0VPM7</accession>
<name>A0A3B0VPM7_9ZZZZ</name>
<reference evidence="1" key="1">
    <citation type="submission" date="2018-06" db="EMBL/GenBank/DDBJ databases">
        <authorList>
            <person name="Zhirakovskaya E."/>
        </authorList>
    </citation>
    <scope>NUCLEOTIDE SEQUENCE</scope>
</reference>
<sequence>MSETLFDIVFKGKYTNNIDRSKATLHFSKLFKLSVAKAEHFFDGKPRTLKKSLDLAKASHFRTALKKAGLRVSLVKQASQQVGSQLTLAELGAIMANKPFVQTQHFNTTQFALDEVGIKLVEFKPIKKLEFDLTSLKIDEVGVQLVEQQQIPRLDIDISELSMDEVGTVFAEQEIIAEPDLDISTLSIDEPGAILVEKETVPKPDINIAGMKLIP</sequence>
<dbReference type="EMBL" id="UOEW01000265">
    <property type="protein sequence ID" value="VAW40337.1"/>
    <property type="molecule type" value="Genomic_DNA"/>
</dbReference>
<protein>
    <submittedName>
        <fullName evidence="1">Uncharacterized protein</fullName>
    </submittedName>
</protein>
<organism evidence="1">
    <name type="scientific">hydrothermal vent metagenome</name>
    <dbReference type="NCBI Taxonomy" id="652676"/>
    <lineage>
        <taxon>unclassified sequences</taxon>
        <taxon>metagenomes</taxon>
        <taxon>ecological metagenomes</taxon>
    </lineage>
</organism>
<gene>
    <name evidence="1" type="ORF">MNBD_GAMMA01-1407</name>
</gene>